<dbReference type="GO" id="GO:0008270">
    <property type="term" value="F:zinc ion binding"/>
    <property type="evidence" value="ECO:0007669"/>
    <property type="project" value="UniProtKB-KW"/>
</dbReference>
<feature type="domain" description="THAP-type" evidence="8">
    <location>
        <begin position="6"/>
        <end position="105"/>
    </location>
</feature>
<dbReference type="AlphaFoldDB" id="A0A8J2HAI3"/>
<dbReference type="PANTHER" id="PTHR23080">
    <property type="entry name" value="THAP DOMAIN PROTEIN"/>
    <property type="match status" value="1"/>
</dbReference>
<name>A0A8J2HAI3_COTCN</name>
<evidence type="ECO:0000259" key="8">
    <source>
        <dbReference type="PROSITE" id="PS50950"/>
    </source>
</evidence>
<dbReference type="EMBL" id="CAJNRD030001119">
    <property type="protein sequence ID" value="CAG5090728.1"/>
    <property type="molecule type" value="Genomic_DNA"/>
</dbReference>
<comment type="cofactor">
    <cofactor evidence="1">
        <name>a divalent metal cation</name>
        <dbReference type="ChEBI" id="CHEBI:60240"/>
    </cofactor>
</comment>
<keyword evidence="2" id="KW-0479">Metal-binding</keyword>
<sequence length="515" mass="58815">MEFSPKPNKSKIYCSVYGCKSRACKNDTVRFFNYPKKNESVVTIKNKFGEDEKIDRFNAWIKILKMGKTVTATMRVCSLHFVAEDFIPSSCIVRRLKKTSVPSVNLPTLSTDTSLDSSKVKKNSLRLKRLQDRTTKKEHNLNNIGQDTYDDNFNFSDFSKLNEDTVQLTNMENENTQSPISSSDENSCSQSKDATTQFPEVQIDKEFRDMSIQVSTVSLTPKFTSLITTEYELSTMTGIPDFALLKSIKKLVDKKTSSAHVNAKFDNQEIIVMTFMKLRQNMLYAVLSVLFKICTSETCRIRILDMIDILYSCLKNVIYWPSKDNISRNLPLCFKNFSNVRTVVDCIEIPIQKFKNLCCQLNTYSYYKSGYTLKFMTAVTPAGIISFISKPYGGRSSDNAIFEQSGILKMMDKNDDLMADRGFTVGDLCKKYDVNLITPLFLKQRKQFSQAEAQMGRLIAKARVHIERSNQRLKIFQILSSKMPVGLIFKSMEIFTIICAIVNLSSPILKNDKFC</sequence>
<evidence type="ECO:0000256" key="1">
    <source>
        <dbReference type="ARBA" id="ARBA00001968"/>
    </source>
</evidence>
<keyword evidence="10" id="KW-1185">Reference proteome</keyword>
<keyword evidence="4" id="KW-0862">Zinc</keyword>
<dbReference type="Pfam" id="PF05485">
    <property type="entry name" value="THAP"/>
    <property type="match status" value="1"/>
</dbReference>
<evidence type="ECO:0000256" key="3">
    <source>
        <dbReference type="ARBA" id="ARBA00022771"/>
    </source>
</evidence>
<protein>
    <recommendedName>
        <fullName evidence="8">THAP-type domain-containing protein</fullName>
    </recommendedName>
</protein>
<evidence type="ECO:0000313" key="9">
    <source>
        <dbReference type="EMBL" id="CAG5090728.1"/>
    </source>
</evidence>
<keyword evidence="5 6" id="KW-0238">DNA-binding</keyword>
<feature type="region of interest" description="Disordered" evidence="7">
    <location>
        <begin position="174"/>
        <end position="195"/>
    </location>
</feature>
<dbReference type="OrthoDB" id="6598185at2759"/>
<dbReference type="Proteomes" id="UP000786811">
    <property type="component" value="Unassembled WGS sequence"/>
</dbReference>
<evidence type="ECO:0000313" key="10">
    <source>
        <dbReference type="Proteomes" id="UP000786811"/>
    </source>
</evidence>
<reference evidence="9" key="1">
    <citation type="submission" date="2021-04" db="EMBL/GenBank/DDBJ databases">
        <authorList>
            <person name="Chebbi M.A.C M."/>
        </authorList>
    </citation>
    <scope>NUCLEOTIDE SEQUENCE</scope>
</reference>
<dbReference type="PANTHER" id="PTHR23080:SF141">
    <property type="entry name" value="TRANSPOSASE HELIX-TURN-HELIX DOMAIN-CONTAINING PROTEIN"/>
    <property type="match status" value="1"/>
</dbReference>
<accession>A0A8J2HAI3</accession>
<dbReference type="GO" id="GO:0003677">
    <property type="term" value="F:DNA binding"/>
    <property type="evidence" value="ECO:0007669"/>
    <property type="project" value="UniProtKB-UniRule"/>
</dbReference>
<dbReference type="SUPFAM" id="SSF57716">
    <property type="entry name" value="Glucocorticoid receptor-like (DNA-binding domain)"/>
    <property type="match status" value="1"/>
</dbReference>
<gene>
    <name evidence="9" type="ORF">HICCMSTLAB_LOCUS5728</name>
</gene>
<dbReference type="InterPro" id="IPR027806">
    <property type="entry name" value="HARBI1_dom"/>
</dbReference>
<dbReference type="Pfam" id="PF13359">
    <property type="entry name" value="DDE_Tnp_4"/>
    <property type="match status" value="1"/>
</dbReference>
<proteinExistence type="predicted"/>
<organism evidence="9 10">
    <name type="scientific">Cotesia congregata</name>
    <name type="common">Parasitoid wasp</name>
    <name type="synonym">Apanteles congregatus</name>
    <dbReference type="NCBI Taxonomy" id="51543"/>
    <lineage>
        <taxon>Eukaryota</taxon>
        <taxon>Metazoa</taxon>
        <taxon>Ecdysozoa</taxon>
        <taxon>Arthropoda</taxon>
        <taxon>Hexapoda</taxon>
        <taxon>Insecta</taxon>
        <taxon>Pterygota</taxon>
        <taxon>Neoptera</taxon>
        <taxon>Endopterygota</taxon>
        <taxon>Hymenoptera</taxon>
        <taxon>Apocrita</taxon>
        <taxon>Ichneumonoidea</taxon>
        <taxon>Braconidae</taxon>
        <taxon>Microgastrinae</taxon>
        <taxon>Cotesia</taxon>
    </lineage>
</organism>
<evidence type="ECO:0000256" key="6">
    <source>
        <dbReference type="PROSITE-ProRule" id="PRU00309"/>
    </source>
</evidence>
<evidence type="ECO:0000256" key="2">
    <source>
        <dbReference type="ARBA" id="ARBA00022723"/>
    </source>
</evidence>
<dbReference type="SMART" id="SM00980">
    <property type="entry name" value="THAP"/>
    <property type="match status" value="1"/>
</dbReference>
<dbReference type="PROSITE" id="PS50950">
    <property type="entry name" value="ZF_THAP"/>
    <property type="match status" value="1"/>
</dbReference>
<keyword evidence="3 6" id="KW-0863">Zinc-finger</keyword>
<evidence type="ECO:0000256" key="5">
    <source>
        <dbReference type="ARBA" id="ARBA00023125"/>
    </source>
</evidence>
<evidence type="ECO:0000256" key="4">
    <source>
        <dbReference type="ARBA" id="ARBA00022833"/>
    </source>
</evidence>
<dbReference type="InterPro" id="IPR006612">
    <property type="entry name" value="THAP_Znf"/>
</dbReference>
<comment type="caution">
    <text evidence="9">The sequence shown here is derived from an EMBL/GenBank/DDBJ whole genome shotgun (WGS) entry which is preliminary data.</text>
</comment>
<evidence type="ECO:0000256" key="7">
    <source>
        <dbReference type="SAM" id="MobiDB-lite"/>
    </source>
</evidence>